<reference evidence="1" key="1">
    <citation type="submission" date="2021-02" db="EMBL/GenBank/DDBJ databases">
        <authorList>
            <person name="Nowell W R."/>
        </authorList>
    </citation>
    <scope>NUCLEOTIDE SEQUENCE</scope>
    <source>
        <strain evidence="1">Ploen Becks lab</strain>
    </source>
</reference>
<dbReference type="Proteomes" id="UP000663879">
    <property type="component" value="Unassembled WGS sequence"/>
</dbReference>
<comment type="caution">
    <text evidence="1">The sequence shown here is derived from an EMBL/GenBank/DDBJ whole genome shotgun (WGS) entry which is preliminary data.</text>
</comment>
<evidence type="ECO:0000313" key="2">
    <source>
        <dbReference type="Proteomes" id="UP000663879"/>
    </source>
</evidence>
<feature type="non-terminal residue" evidence="1">
    <location>
        <position position="321"/>
    </location>
</feature>
<name>A0A814G507_9BILA</name>
<gene>
    <name evidence="1" type="ORF">OXX778_LOCUS15868</name>
</gene>
<organism evidence="1 2">
    <name type="scientific">Brachionus calyciflorus</name>
    <dbReference type="NCBI Taxonomy" id="104777"/>
    <lineage>
        <taxon>Eukaryota</taxon>
        <taxon>Metazoa</taxon>
        <taxon>Spiralia</taxon>
        <taxon>Gnathifera</taxon>
        <taxon>Rotifera</taxon>
        <taxon>Eurotatoria</taxon>
        <taxon>Monogononta</taxon>
        <taxon>Pseudotrocha</taxon>
        <taxon>Ploima</taxon>
        <taxon>Brachionidae</taxon>
        <taxon>Brachionus</taxon>
    </lineage>
</organism>
<dbReference type="EMBL" id="CAJNOC010003598">
    <property type="protein sequence ID" value="CAF0990120.1"/>
    <property type="molecule type" value="Genomic_DNA"/>
</dbReference>
<protein>
    <submittedName>
        <fullName evidence="1">Uncharacterized protein</fullName>
    </submittedName>
</protein>
<proteinExistence type="predicted"/>
<dbReference type="AlphaFoldDB" id="A0A814G507"/>
<evidence type="ECO:0000313" key="1">
    <source>
        <dbReference type="EMBL" id="CAF0990120.1"/>
    </source>
</evidence>
<accession>A0A814G507</accession>
<keyword evidence="2" id="KW-1185">Reference proteome</keyword>
<sequence>KTALIVVLQSLFYKFTHIMEIDRALFENKLIHFYGFQIFNFFNDEFSCRFEVLRKNNDRMFQSIRYHEFSISNFKDLVFNLKVLNEELLDKMEFFIKNPLISLPKNYCFAFSMNFKNFKTTIESILIKKRVNSTEIYSKYYIPFTGSYASFDRHFNSSKISIENIKEALNEGELNESLNESQKDLILDIVALIFVSEPLKNPCIFLLAPMFFEIKEKIPDFSFKLNFPSAFSGHSDESRNLNEYNYSFYKYKIDFAGNASENFRILLDRENEILNKWISEFYPHMIEKGFCDFTMLIEDLVERWYKFRPNLKPFNACLEKM</sequence>